<dbReference type="EMBL" id="EAAA01001108">
    <property type="status" value="NOT_ANNOTATED_CDS"/>
    <property type="molecule type" value="Genomic_DNA"/>
</dbReference>
<dbReference type="Ensembl" id="ENSCINT00000032010.1">
    <property type="protein sequence ID" value="ENSCINP00000033233.1"/>
    <property type="gene ID" value="ENSCING00000020316.1"/>
</dbReference>
<dbReference type="InParanoid" id="H2XU99"/>
<reference evidence="1" key="4">
    <citation type="submission" date="2025-09" db="UniProtKB">
        <authorList>
            <consortium name="Ensembl"/>
        </authorList>
    </citation>
    <scope>IDENTIFICATION</scope>
</reference>
<protein>
    <submittedName>
        <fullName evidence="1">Uncharacterized protein</fullName>
    </submittedName>
</protein>
<dbReference type="AlphaFoldDB" id="H2XU99"/>
<keyword evidence="2" id="KW-1185">Reference proteome</keyword>
<organism evidence="1 2">
    <name type="scientific">Ciona intestinalis</name>
    <name type="common">Transparent sea squirt</name>
    <name type="synonym">Ascidia intestinalis</name>
    <dbReference type="NCBI Taxonomy" id="7719"/>
    <lineage>
        <taxon>Eukaryota</taxon>
        <taxon>Metazoa</taxon>
        <taxon>Chordata</taxon>
        <taxon>Tunicata</taxon>
        <taxon>Ascidiacea</taxon>
        <taxon>Phlebobranchia</taxon>
        <taxon>Cionidae</taxon>
        <taxon>Ciona</taxon>
    </lineage>
</organism>
<accession>H2XU99</accession>
<evidence type="ECO:0000313" key="2">
    <source>
        <dbReference type="Proteomes" id="UP000008144"/>
    </source>
</evidence>
<reference evidence="2" key="1">
    <citation type="journal article" date="2002" name="Science">
        <title>The draft genome of Ciona intestinalis: insights into chordate and vertebrate origins.</title>
        <authorList>
            <person name="Dehal P."/>
            <person name="Satou Y."/>
            <person name="Campbell R.K."/>
            <person name="Chapman J."/>
            <person name="Degnan B."/>
            <person name="De Tomaso A."/>
            <person name="Davidson B."/>
            <person name="Di Gregorio A."/>
            <person name="Gelpke M."/>
            <person name="Goodstein D.M."/>
            <person name="Harafuji N."/>
            <person name="Hastings K.E."/>
            <person name="Ho I."/>
            <person name="Hotta K."/>
            <person name="Huang W."/>
            <person name="Kawashima T."/>
            <person name="Lemaire P."/>
            <person name="Martinez D."/>
            <person name="Meinertzhagen I.A."/>
            <person name="Necula S."/>
            <person name="Nonaka M."/>
            <person name="Putnam N."/>
            <person name="Rash S."/>
            <person name="Saiga H."/>
            <person name="Satake M."/>
            <person name="Terry A."/>
            <person name="Yamada L."/>
            <person name="Wang H.G."/>
            <person name="Awazu S."/>
            <person name="Azumi K."/>
            <person name="Boore J."/>
            <person name="Branno M."/>
            <person name="Chin-Bow S."/>
            <person name="DeSantis R."/>
            <person name="Doyle S."/>
            <person name="Francino P."/>
            <person name="Keys D.N."/>
            <person name="Haga S."/>
            <person name="Hayashi H."/>
            <person name="Hino K."/>
            <person name="Imai K.S."/>
            <person name="Inaba K."/>
            <person name="Kano S."/>
            <person name="Kobayashi K."/>
            <person name="Kobayashi M."/>
            <person name="Lee B.I."/>
            <person name="Makabe K.W."/>
            <person name="Manohar C."/>
            <person name="Matassi G."/>
            <person name="Medina M."/>
            <person name="Mochizuki Y."/>
            <person name="Mount S."/>
            <person name="Morishita T."/>
            <person name="Miura S."/>
            <person name="Nakayama A."/>
            <person name="Nishizaka S."/>
            <person name="Nomoto H."/>
            <person name="Ohta F."/>
            <person name="Oishi K."/>
            <person name="Rigoutsos I."/>
            <person name="Sano M."/>
            <person name="Sasaki A."/>
            <person name="Sasakura Y."/>
            <person name="Shoguchi E."/>
            <person name="Shin-i T."/>
            <person name="Spagnuolo A."/>
            <person name="Stainier D."/>
            <person name="Suzuki M.M."/>
            <person name="Tassy O."/>
            <person name="Takatori N."/>
            <person name="Tokuoka M."/>
            <person name="Yagi K."/>
            <person name="Yoshizaki F."/>
            <person name="Wada S."/>
            <person name="Zhang C."/>
            <person name="Hyatt P.D."/>
            <person name="Larimer F."/>
            <person name="Detter C."/>
            <person name="Doggett N."/>
            <person name="Glavina T."/>
            <person name="Hawkins T."/>
            <person name="Richardson P."/>
            <person name="Lucas S."/>
            <person name="Kohara Y."/>
            <person name="Levine M."/>
            <person name="Satoh N."/>
            <person name="Rokhsar D.S."/>
        </authorList>
    </citation>
    <scope>NUCLEOTIDE SEQUENCE [LARGE SCALE GENOMIC DNA]</scope>
</reference>
<reference evidence="1" key="2">
    <citation type="journal article" date="2008" name="Genome Biol.">
        <title>Improved genome assembly and evidence-based global gene model set for the chordate Ciona intestinalis: new insight into intron and operon populations.</title>
        <authorList>
            <person name="Satou Y."/>
            <person name="Mineta K."/>
            <person name="Ogasawara M."/>
            <person name="Sasakura Y."/>
            <person name="Shoguchi E."/>
            <person name="Ueno K."/>
            <person name="Yamada L."/>
            <person name="Matsumoto J."/>
            <person name="Wasserscheid J."/>
            <person name="Dewar K."/>
            <person name="Wiley G.B."/>
            <person name="Macmil S.L."/>
            <person name="Roe B.A."/>
            <person name="Zeller R.W."/>
            <person name="Hastings K.E."/>
            <person name="Lemaire P."/>
            <person name="Lindquist E."/>
            <person name="Endo T."/>
            <person name="Hotta K."/>
            <person name="Inaba K."/>
        </authorList>
    </citation>
    <scope>NUCLEOTIDE SEQUENCE [LARGE SCALE GENOMIC DNA]</scope>
    <source>
        <strain evidence="1">wild type</strain>
    </source>
</reference>
<name>H2XU99_CIOIN</name>
<proteinExistence type="predicted"/>
<evidence type="ECO:0000313" key="1">
    <source>
        <dbReference type="Ensembl" id="ENSCINP00000033233.1"/>
    </source>
</evidence>
<dbReference type="HOGENOM" id="CLU_3359370_0_0_1"/>
<sequence length="36" mass="4287">MCKRFYLLKCLQCFGGFTVLKVITELYSNIKGCYRF</sequence>
<reference evidence="1" key="3">
    <citation type="submission" date="2025-08" db="UniProtKB">
        <authorList>
            <consortium name="Ensembl"/>
        </authorList>
    </citation>
    <scope>IDENTIFICATION</scope>
</reference>
<dbReference type="Proteomes" id="UP000008144">
    <property type="component" value="Chromosome 13"/>
</dbReference>